<evidence type="ECO:0000313" key="2">
    <source>
        <dbReference type="Proteomes" id="UP000054350"/>
    </source>
</evidence>
<dbReference type="OrthoDB" id="2369987at2759"/>
<evidence type="ECO:0000313" key="1">
    <source>
        <dbReference type="EMBL" id="KNE58281.1"/>
    </source>
</evidence>
<proteinExistence type="predicted"/>
<organism evidence="1 2">
    <name type="scientific">Allomyces macrogynus (strain ATCC 38327)</name>
    <name type="common">Allomyces javanicus var. macrogynus</name>
    <dbReference type="NCBI Taxonomy" id="578462"/>
    <lineage>
        <taxon>Eukaryota</taxon>
        <taxon>Fungi</taxon>
        <taxon>Fungi incertae sedis</taxon>
        <taxon>Blastocladiomycota</taxon>
        <taxon>Blastocladiomycetes</taxon>
        <taxon>Blastocladiales</taxon>
        <taxon>Blastocladiaceae</taxon>
        <taxon>Allomyces</taxon>
    </lineage>
</organism>
<gene>
    <name evidence="1" type="ORF">AMAG_18394</name>
</gene>
<reference evidence="1 2" key="1">
    <citation type="submission" date="2009-11" db="EMBL/GenBank/DDBJ databases">
        <title>Annotation of Allomyces macrogynus ATCC 38327.</title>
        <authorList>
            <consortium name="The Broad Institute Genome Sequencing Platform"/>
            <person name="Russ C."/>
            <person name="Cuomo C."/>
            <person name="Burger G."/>
            <person name="Gray M.W."/>
            <person name="Holland P.W.H."/>
            <person name="King N."/>
            <person name="Lang F.B.F."/>
            <person name="Roger A.J."/>
            <person name="Ruiz-Trillo I."/>
            <person name="Young S.K."/>
            <person name="Zeng Q."/>
            <person name="Gargeya S."/>
            <person name="Fitzgerald M."/>
            <person name="Haas B."/>
            <person name="Abouelleil A."/>
            <person name="Alvarado L."/>
            <person name="Arachchi H.M."/>
            <person name="Berlin A."/>
            <person name="Chapman S.B."/>
            <person name="Gearin G."/>
            <person name="Goldberg J."/>
            <person name="Griggs A."/>
            <person name="Gujja S."/>
            <person name="Hansen M."/>
            <person name="Heiman D."/>
            <person name="Howarth C."/>
            <person name="Larimer J."/>
            <person name="Lui A."/>
            <person name="MacDonald P.J.P."/>
            <person name="McCowen C."/>
            <person name="Montmayeur A."/>
            <person name="Murphy C."/>
            <person name="Neiman D."/>
            <person name="Pearson M."/>
            <person name="Priest M."/>
            <person name="Roberts A."/>
            <person name="Saif S."/>
            <person name="Shea T."/>
            <person name="Sisk P."/>
            <person name="Stolte C."/>
            <person name="Sykes S."/>
            <person name="Wortman J."/>
            <person name="Nusbaum C."/>
            <person name="Birren B."/>
        </authorList>
    </citation>
    <scope>NUCLEOTIDE SEQUENCE [LARGE SCALE GENOMIC DNA]</scope>
    <source>
        <strain evidence="1 2">ATCC 38327</strain>
    </source>
</reference>
<dbReference type="PANTHER" id="PTHR35871">
    <property type="entry name" value="EXPRESSED PROTEIN"/>
    <property type="match status" value="1"/>
</dbReference>
<dbReference type="VEuPathDB" id="FungiDB:AMAG_18394"/>
<dbReference type="PANTHER" id="PTHR35871:SF1">
    <property type="entry name" value="CXC1-LIKE CYSTEINE CLUSTER ASSOCIATED WITH KDZ TRANSPOSASES DOMAIN-CONTAINING PROTEIN"/>
    <property type="match status" value="1"/>
</dbReference>
<keyword evidence="2" id="KW-1185">Reference proteome</keyword>
<name>A0A0L0S784_ALLM3</name>
<sequence length="202" mass="23238">MHHDFEGELVLKDNGMDVKDAHVLFIYGKDKDSYWSGQHLCDQVLYHMLTMFQALHPASIDDRKVMGIWIFDNVTSHTVFAPSALIEQLLNVNNSGVNVPKMQATTWHNSEKVEHAQSLQWPDRVQKGMHTILLEHGLPVESKVRWYILCNGSVKKDLDQYSHTDCCLLHILELQPDFVGQKSEFEELLKAQGQCIMFLPNH</sequence>
<dbReference type="EMBL" id="GG745332">
    <property type="protein sequence ID" value="KNE58281.1"/>
    <property type="molecule type" value="Genomic_DNA"/>
</dbReference>
<dbReference type="OMA" id="MHTILLE"/>
<protein>
    <recommendedName>
        <fullName evidence="3">DDE-1 domain-containing protein</fullName>
    </recommendedName>
</protein>
<dbReference type="Proteomes" id="UP000054350">
    <property type="component" value="Unassembled WGS sequence"/>
</dbReference>
<reference evidence="2" key="2">
    <citation type="submission" date="2009-11" db="EMBL/GenBank/DDBJ databases">
        <title>The Genome Sequence of Allomyces macrogynus strain ATCC 38327.</title>
        <authorList>
            <consortium name="The Broad Institute Genome Sequencing Platform"/>
            <person name="Russ C."/>
            <person name="Cuomo C."/>
            <person name="Shea T."/>
            <person name="Young S.K."/>
            <person name="Zeng Q."/>
            <person name="Koehrsen M."/>
            <person name="Haas B."/>
            <person name="Borodovsky M."/>
            <person name="Guigo R."/>
            <person name="Alvarado L."/>
            <person name="Berlin A."/>
            <person name="Borenstein D."/>
            <person name="Chen Z."/>
            <person name="Engels R."/>
            <person name="Freedman E."/>
            <person name="Gellesch M."/>
            <person name="Goldberg J."/>
            <person name="Griggs A."/>
            <person name="Gujja S."/>
            <person name="Heiman D."/>
            <person name="Hepburn T."/>
            <person name="Howarth C."/>
            <person name="Jen D."/>
            <person name="Larson L."/>
            <person name="Lewis B."/>
            <person name="Mehta T."/>
            <person name="Park D."/>
            <person name="Pearson M."/>
            <person name="Roberts A."/>
            <person name="Saif S."/>
            <person name="Shenoy N."/>
            <person name="Sisk P."/>
            <person name="Stolte C."/>
            <person name="Sykes S."/>
            <person name="Walk T."/>
            <person name="White J."/>
            <person name="Yandava C."/>
            <person name="Burger G."/>
            <person name="Gray M.W."/>
            <person name="Holland P.W.H."/>
            <person name="King N."/>
            <person name="Lang F.B.F."/>
            <person name="Roger A.J."/>
            <person name="Ruiz-Trillo I."/>
            <person name="Lander E."/>
            <person name="Nusbaum C."/>
        </authorList>
    </citation>
    <scope>NUCLEOTIDE SEQUENCE [LARGE SCALE GENOMIC DNA]</scope>
    <source>
        <strain evidence="2">ATCC 38327</strain>
    </source>
</reference>
<accession>A0A0L0S784</accession>
<dbReference type="AlphaFoldDB" id="A0A0L0S784"/>
<evidence type="ECO:0008006" key="3">
    <source>
        <dbReference type="Google" id="ProtNLM"/>
    </source>
</evidence>